<gene>
    <name evidence="5" type="ORF">WT83_01200</name>
</gene>
<dbReference type="PROSITE" id="PS01117">
    <property type="entry name" value="HTH_MARR_1"/>
    <property type="match status" value="1"/>
</dbReference>
<dbReference type="EMBL" id="LPLZ01000003">
    <property type="protein sequence ID" value="KWN24612.1"/>
    <property type="molecule type" value="Genomic_DNA"/>
</dbReference>
<dbReference type="Pfam" id="PF01047">
    <property type="entry name" value="MarR"/>
    <property type="match status" value="1"/>
</dbReference>
<dbReference type="PRINTS" id="PR00598">
    <property type="entry name" value="HTHMARR"/>
</dbReference>
<sequence length="183" mass="20334">MMVPGPEDHVDLVVAQWRDERPELDVASMEVFGRLARLAKHCERARTEALAPFGFKEGEFDVLATLRRAGAPYELSPTQLYRSLMLSSGAITNRLMRLEQAGLVERIPNPQDGRGMAVRLTREGLALIDRAVNVHVDTLNLLLGGLNRDDRTTLASLLKRALLALPGEALVPDGARWERGERM</sequence>
<dbReference type="InterPro" id="IPR000835">
    <property type="entry name" value="HTH_MarR-typ"/>
</dbReference>
<dbReference type="Gene3D" id="1.10.10.10">
    <property type="entry name" value="Winged helix-like DNA-binding domain superfamily/Winged helix DNA-binding domain"/>
    <property type="match status" value="1"/>
</dbReference>
<dbReference type="Proteomes" id="UP000068016">
    <property type="component" value="Unassembled WGS sequence"/>
</dbReference>
<dbReference type="SUPFAM" id="SSF46785">
    <property type="entry name" value="Winged helix' DNA-binding domain"/>
    <property type="match status" value="1"/>
</dbReference>
<evidence type="ECO:0000259" key="4">
    <source>
        <dbReference type="PROSITE" id="PS50995"/>
    </source>
</evidence>
<name>A0A119QU75_9BURK</name>
<dbReference type="RefSeq" id="WP_059450101.1">
    <property type="nucleotide sequence ID" value="NZ_LOSY01000058.1"/>
</dbReference>
<evidence type="ECO:0000313" key="5">
    <source>
        <dbReference type="EMBL" id="KWN24612.1"/>
    </source>
</evidence>
<dbReference type="InterPro" id="IPR036390">
    <property type="entry name" value="WH_DNA-bd_sf"/>
</dbReference>
<evidence type="ECO:0000256" key="3">
    <source>
        <dbReference type="ARBA" id="ARBA00023163"/>
    </source>
</evidence>
<comment type="caution">
    <text evidence="5">The sequence shown here is derived from an EMBL/GenBank/DDBJ whole genome shotgun (WGS) entry which is preliminary data.</text>
</comment>
<organism evidence="5 6">
    <name type="scientific">Burkholderia territorii</name>
    <dbReference type="NCBI Taxonomy" id="1503055"/>
    <lineage>
        <taxon>Bacteria</taxon>
        <taxon>Pseudomonadati</taxon>
        <taxon>Pseudomonadota</taxon>
        <taxon>Betaproteobacteria</taxon>
        <taxon>Burkholderiales</taxon>
        <taxon>Burkholderiaceae</taxon>
        <taxon>Burkholderia</taxon>
        <taxon>Burkholderia cepacia complex</taxon>
    </lineage>
</organism>
<feature type="domain" description="HTH marR-type" evidence="4">
    <location>
        <begin position="28"/>
        <end position="163"/>
    </location>
</feature>
<keyword evidence="2" id="KW-0238">DNA-binding</keyword>
<evidence type="ECO:0000256" key="1">
    <source>
        <dbReference type="ARBA" id="ARBA00023015"/>
    </source>
</evidence>
<dbReference type="PROSITE" id="PS50995">
    <property type="entry name" value="HTH_MARR_2"/>
    <property type="match status" value="1"/>
</dbReference>
<dbReference type="PANTHER" id="PTHR42756">
    <property type="entry name" value="TRANSCRIPTIONAL REGULATOR, MARR"/>
    <property type="match status" value="1"/>
</dbReference>
<protein>
    <submittedName>
        <fullName evidence="5">MarR family transcriptional regulator</fullName>
    </submittedName>
</protein>
<dbReference type="GO" id="GO:0003700">
    <property type="term" value="F:DNA-binding transcription factor activity"/>
    <property type="evidence" value="ECO:0007669"/>
    <property type="project" value="InterPro"/>
</dbReference>
<evidence type="ECO:0000256" key="2">
    <source>
        <dbReference type="ARBA" id="ARBA00023125"/>
    </source>
</evidence>
<dbReference type="InterPro" id="IPR023187">
    <property type="entry name" value="Tscrpt_reg_MarR-type_CS"/>
</dbReference>
<keyword evidence="1" id="KW-0805">Transcription regulation</keyword>
<dbReference type="SMART" id="SM00347">
    <property type="entry name" value="HTH_MARR"/>
    <property type="match status" value="1"/>
</dbReference>
<reference evidence="5 6" key="1">
    <citation type="submission" date="2015-11" db="EMBL/GenBank/DDBJ databases">
        <title>Expanding the genomic diversity of Burkholderia species for the development of highly accurate diagnostics.</title>
        <authorList>
            <person name="Sahl J."/>
            <person name="Keim P."/>
            <person name="Wagner D."/>
        </authorList>
    </citation>
    <scope>NUCLEOTIDE SEQUENCE [LARGE SCALE GENOMIC DNA]</scope>
    <source>
        <strain evidence="5 6">MSMB793WGS</strain>
    </source>
</reference>
<dbReference type="InterPro" id="IPR036388">
    <property type="entry name" value="WH-like_DNA-bd_sf"/>
</dbReference>
<dbReference type="GO" id="GO:0003677">
    <property type="term" value="F:DNA binding"/>
    <property type="evidence" value="ECO:0007669"/>
    <property type="project" value="UniProtKB-KW"/>
</dbReference>
<evidence type="ECO:0000313" key="6">
    <source>
        <dbReference type="Proteomes" id="UP000068016"/>
    </source>
</evidence>
<dbReference type="PANTHER" id="PTHR42756:SF1">
    <property type="entry name" value="TRANSCRIPTIONAL REPRESSOR OF EMRAB OPERON"/>
    <property type="match status" value="1"/>
</dbReference>
<accession>A0A119QU75</accession>
<proteinExistence type="predicted"/>
<keyword evidence="3" id="KW-0804">Transcription</keyword>
<dbReference type="AlphaFoldDB" id="A0A119QU75"/>